<dbReference type="EMBL" id="QUQO01000001">
    <property type="protein sequence ID" value="RFB04911.1"/>
    <property type="molecule type" value="Genomic_DNA"/>
</dbReference>
<dbReference type="RefSeq" id="WP_116391542.1">
    <property type="nucleotide sequence ID" value="NZ_QUQO01000001.1"/>
</dbReference>
<dbReference type="InterPro" id="IPR050484">
    <property type="entry name" value="Transf_Hexapept/Carb_Anhydrase"/>
</dbReference>
<comment type="caution">
    <text evidence="1">The sequence shown here is derived from an EMBL/GenBank/DDBJ whole genome shotgun (WGS) entry which is preliminary data.</text>
</comment>
<proteinExistence type="predicted"/>
<protein>
    <submittedName>
        <fullName evidence="1">Gamma carbonic anhydrase family protein</fullName>
    </submittedName>
</protein>
<dbReference type="InParanoid" id="A0A371RHJ0"/>
<dbReference type="SUPFAM" id="SSF51161">
    <property type="entry name" value="Trimeric LpxA-like enzymes"/>
    <property type="match status" value="1"/>
</dbReference>
<dbReference type="AlphaFoldDB" id="A0A371RHJ0"/>
<gene>
    <name evidence="1" type="ORF">DX908_06200</name>
</gene>
<dbReference type="PANTHER" id="PTHR13061:SF29">
    <property type="entry name" value="GAMMA CARBONIC ANHYDRASE-LIKE 1, MITOCHONDRIAL-RELATED"/>
    <property type="match status" value="1"/>
</dbReference>
<dbReference type="PANTHER" id="PTHR13061">
    <property type="entry name" value="DYNACTIN SUBUNIT P25"/>
    <property type="match status" value="1"/>
</dbReference>
<organism evidence="1 2">
    <name type="scientific">Parvularcula marina</name>
    <dbReference type="NCBI Taxonomy" id="2292771"/>
    <lineage>
        <taxon>Bacteria</taxon>
        <taxon>Pseudomonadati</taxon>
        <taxon>Pseudomonadota</taxon>
        <taxon>Alphaproteobacteria</taxon>
        <taxon>Parvularculales</taxon>
        <taxon>Parvularculaceae</taxon>
        <taxon>Parvularcula</taxon>
    </lineage>
</organism>
<keyword evidence="2" id="KW-1185">Reference proteome</keyword>
<dbReference type="InterPro" id="IPR047324">
    <property type="entry name" value="LbH_gamma_CA-like"/>
</dbReference>
<dbReference type="OrthoDB" id="9803036at2"/>
<dbReference type="InterPro" id="IPR011004">
    <property type="entry name" value="Trimer_LpxA-like_sf"/>
</dbReference>
<evidence type="ECO:0000313" key="1">
    <source>
        <dbReference type="EMBL" id="RFB04911.1"/>
    </source>
</evidence>
<dbReference type="CDD" id="cd04645">
    <property type="entry name" value="LbH_gamma_CA_like"/>
    <property type="match status" value="1"/>
</dbReference>
<dbReference type="Proteomes" id="UP000264589">
    <property type="component" value="Unassembled WGS sequence"/>
</dbReference>
<evidence type="ECO:0000313" key="2">
    <source>
        <dbReference type="Proteomes" id="UP000264589"/>
    </source>
</evidence>
<name>A0A371RHJ0_9PROT</name>
<dbReference type="Gene3D" id="2.160.10.10">
    <property type="entry name" value="Hexapeptide repeat proteins"/>
    <property type="match status" value="1"/>
</dbReference>
<reference evidence="1 2" key="1">
    <citation type="submission" date="2018-08" db="EMBL/GenBank/DDBJ databases">
        <title>Parvularcula sp. SM1705, isolated from surface water of the South Sea China.</title>
        <authorList>
            <person name="Sun L."/>
        </authorList>
    </citation>
    <scope>NUCLEOTIDE SEQUENCE [LARGE SCALE GENOMIC DNA]</scope>
    <source>
        <strain evidence="1 2">SM1705</strain>
    </source>
</reference>
<dbReference type="FunCoup" id="A0A371RHJ0">
    <property type="interactions" value="379"/>
</dbReference>
<sequence>MTSPSPLILPFEGKTPQIDDSAFIAPGAVIIGDVTIGPEASVWYACVLRGDTNAIKVGARSNIQDGTIIHVDAPDHGGTPVLIGTNVLVGHKCMLHGCTVEDEGFVGMGATMLDGSTVQTGAFLAAGAFLGPKKTVPSGEMWGGLPARKLRNLKGMEDKMAAMGAAHYVEEARRHMTALAEAAE</sequence>
<accession>A0A371RHJ0</accession>